<dbReference type="Gene3D" id="3.30.300.30">
    <property type="match status" value="1"/>
</dbReference>
<dbReference type="PANTHER" id="PTHR43201:SF32">
    <property type="entry name" value="2-SUCCINYLBENZOATE--COA LIGASE, CHLOROPLASTIC_PEROXISOMAL"/>
    <property type="match status" value="1"/>
</dbReference>
<comment type="caution">
    <text evidence="3">The sequence shown here is derived from an EMBL/GenBank/DDBJ whole genome shotgun (WGS) entry which is preliminary data.</text>
</comment>
<evidence type="ECO:0000313" key="3">
    <source>
        <dbReference type="EMBL" id="MBC9982758.1"/>
    </source>
</evidence>
<evidence type="ECO:0000259" key="1">
    <source>
        <dbReference type="Pfam" id="PF00501"/>
    </source>
</evidence>
<dbReference type="PROSITE" id="PS00455">
    <property type="entry name" value="AMP_BINDING"/>
    <property type="match status" value="1"/>
</dbReference>
<dbReference type="InterPro" id="IPR020845">
    <property type="entry name" value="AMP-binding_CS"/>
</dbReference>
<dbReference type="InterPro" id="IPR000873">
    <property type="entry name" value="AMP-dep_synth/lig_dom"/>
</dbReference>
<dbReference type="Pfam" id="PF13193">
    <property type="entry name" value="AMP-binding_C"/>
    <property type="match status" value="1"/>
</dbReference>
<dbReference type="SUPFAM" id="SSF56801">
    <property type="entry name" value="Acetyl-CoA synthetase-like"/>
    <property type="match status" value="1"/>
</dbReference>
<feature type="domain" description="AMP-dependent synthetase/ligase" evidence="1">
    <location>
        <begin position="25"/>
        <end position="374"/>
    </location>
</feature>
<evidence type="ECO:0000259" key="2">
    <source>
        <dbReference type="Pfam" id="PF13193"/>
    </source>
</evidence>
<dbReference type="PANTHER" id="PTHR43201">
    <property type="entry name" value="ACYL-COA SYNTHETASE"/>
    <property type="match status" value="1"/>
</dbReference>
<gene>
    <name evidence="3" type="ORF">HA482_31590</name>
</gene>
<organism evidence="3 4">
    <name type="scientific">Bradyrhizobium campsiandrae</name>
    <dbReference type="NCBI Taxonomy" id="1729892"/>
    <lineage>
        <taxon>Bacteria</taxon>
        <taxon>Pseudomonadati</taxon>
        <taxon>Pseudomonadota</taxon>
        <taxon>Alphaproteobacteria</taxon>
        <taxon>Hyphomicrobiales</taxon>
        <taxon>Nitrobacteraceae</taxon>
        <taxon>Bradyrhizobium</taxon>
    </lineage>
</organism>
<accession>A0ABR7UFU0</accession>
<keyword evidence="4" id="KW-1185">Reference proteome</keyword>
<dbReference type="InterPro" id="IPR025110">
    <property type="entry name" value="AMP-bd_C"/>
</dbReference>
<dbReference type="Pfam" id="PF00501">
    <property type="entry name" value="AMP-binding"/>
    <property type="match status" value="1"/>
</dbReference>
<feature type="domain" description="AMP-binding enzyme C-terminal" evidence="2">
    <location>
        <begin position="424"/>
        <end position="500"/>
    </location>
</feature>
<sequence length="519" mass="57180">MTDGHEKALTTRAGASPTIGELFRARALIHKSSVAIEYQGRHISYGQLLDRVHRTTSMLASQDLRRGDRVALLSRNRPEYLEVELAAANLGVITACLNWRLSQRELAYCIDLVSPKLLIVEEELAGNLELSPIGDRKIIKIGPQYEHILQEQNGHALPIAAESEDGLVILYTSGTTGQPKGAVISHRAMIMRALVFSSELNISHHDTFVAWAPLFHMASTDHSLATLLRGGTVVVVDGFQIEPLLSALERHRIGWFVLIPGMIEAFIAGFKEQKTTVKGVGLCGAMADLVPPHVIAEVTDLLRAPYVNSFGSTETGLPPATRSLIPVGEIPASLAKQQSAFCDIKLVDSADKEVPIGAPGELAIRSPTLFSGYWKADDTNVRDFRGGWFHMGDVFRRNDDGSLDFVDRAKYMIKTGGENVYPAEIERVLMSDAGITEAAVVRVPDVKWGEVPVAFVSRRDTTVTEADLFALCRRDLAGYKCPRQFRFIDFSEFPRSTSGKVQRHELEARLAGERQRVNS</sequence>
<name>A0ABR7UFU0_9BRAD</name>
<proteinExistence type="predicted"/>
<evidence type="ECO:0000313" key="4">
    <source>
        <dbReference type="Proteomes" id="UP000639516"/>
    </source>
</evidence>
<dbReference type="EMBL" id="JAATTO010000055">
    <property type="protein sequence ID" value="MBC9982758.1"/>
    <property type="molecule type" value="Genomic_DNA"/>
</dbReference>
<reference evidence="3 4" key="1">
    <citation type="journal article" date="2020" name="Arch. Microbiol.">
        <title>Bradyrhizobium campsiandrae sp. nov., a nitrogen-fixing bacterial strain isolated from a native leguminous tree from the Amazon adapted to flooded conditions.</title>
        <authorList>
            <person name="Cabral Michel D."/>
            <person name="Martins da Costa E."/>
            <person name="Azarias Guimaraes A."/>
            <person name="Soares de Carvalho T."/>
            <person name="Santos de Castro Caputo P."/>
            <person name="Willems A."/>
            <person name="de Souza Moreira F.M."/>
        </authorList>
    </citation>
    <scope>NUCLEOTIDE SEQUENCE [LARGE SCALE GENOMIC DNA]</scope>
    <source>
        <strain evidence="4">INPA 384B</strain>
    </source>
</reference>
<dbReference type="Gene3D" id="3.40.50.12780">
    <property type="entry name" value="N-terminal domain of ligase-like"/>
    <property type="match status" value="1"/>
</dbReference>
<dbReference type="Proteomes" id="UP000639516">
    <property type="component" value="Unassembled WGS sequence"/>
</dbReference>
<dbReference type="InterPro" id="IPR045851">
    <property type="entry name" value="AMP-bd_C_sf"/>
</dbReference>
<protein>
    <submittedName>
        <fullName evidence="3">AMP-binding protein</fullName>
    </submittedName>
</protein>
<dbReference type="InterPro" id="IPR042099">
    <property type="entry name" value="ANL_N_sf"/>
</dbReference>